<dbReference type="KEGG" id="mmt:Metme_3242"/>
<dbReference type="InterPro" id="IPR002347">
    <property type="entry name" value="SDR_fam"/>
</dbReference>
<dbReference type="InterPro" id="IPR036291">
    <property type="entry name" value="NAD(P)-bd_dom_sf"/>
</dbReference>
<reference evidence="2" key="3">
    <citation type="submission" date="2011-05" db="EMBL/GenBank/DDBJ databases">
        <title>Complete sequence of Methylomonas methanica MC09.</title>
        <authorList>
            <consortium name="US DOE Joint Genome Institute"/>
            <person name="Lucas S."/>
            <person name="Han J."/>
            <person name="Lapidus A."/>
            <person name="Cheng J.-F."/>
            <person name="Goodwin L."/>
            <person name="Pitluck S."/>
            <person name="Peters L."/>
            <person name="Mikhailova N."/>
            <person name="Teshima H."/>
            <person name="Han C."/>
            <person name="Tapia R."/>
            <person name="Land M."/>
            <person name="Hauser L."/>
            <person name="Kyrpides N."/>
            <person name="Ivanova N."/>
            <person name="Pagani I."/>
            <person name="Stein L."/>
            <person name="Woyke T."/>
        </authorList>
    </citation>
    <scope>NUCLEOTIDE SEQUENCE [LARGE SCALE GENOMIC DNA]</scope>
    <source>
        <strain evidence="2">MC09</strain>
    </source>
</reference>
<evidence type="ECO:0000313" key="2">
    <source>
        <dbReference type="Proteomes" id="UP000008888"/>
    </source>
</evidence>
<accession>G0A4M4</accession>
<dbReference type="Gene3D" id="3.40.50.720">
    <property type="entry name" value="NAD(P)-binding Rossmann-like Domain"/>
    <property type="match status" value="1"/>
</dbReference>
<name>G0A4M4_METMM</name>
<dbReference type="OrthoDB" id="5513072at2"/>
<dbReference type="HOGENOM" id="CLU_010194_17_0_6"/>
<dbReference type="AlphaFoldDB" id="G0A4M4"/>
<evidence type="ECO:0000313" key="1">
    <source>
        <dbReference type="EMBL" id="AEG01615.1"/>
    </source>
</evidence>
<dbReference type="RefSeq" id="WP_013819842.1">
    <property type="nucleotide sequence ID" value="NC_015572.1"/>
</dbReference>
<protein>
    <submittedName>
        <fullName evidence="1">Short-chain dehydrogenase/reductase SDR</fullName>
    </submittedName>
</protein>
<sequence length="244" mass="25865">MARPKAALVLGVGPVSGLGSALAKRFATAGLQVFIAGRSPSKLALVAQAITGQGGAATPVIADATLETDVVRLLATVAEAGFDLEIAAYNVDSNIPAPLLETDLETFTKLWQQNSLGAFLFGREAIKHMLPRQRGTLIFTGATASLRAKPPFTAFAAAKAGVRALAQGMAREFGPQGIHVVHAVIDGVIDGDRARNQFPKFVEAKGQDGLLQASAIAETYWQLHCQHPSAWTHEIDLRPFKEAF</sequence>
<reference evidence="1 2" key="1">
    <citation type="journal article" date="2011" name="J. Bacteriol.">
        <title>Complete Genome Sequence of the Aerobic Marine Methanotroph Methylomonas methanica MC09.</title>
        <authorList>
            <person name="Boden R."/>
            <person name="Cunliffe M."/>
            <person name="Scanlan J."/>
            <person name="Moussard H."/>
            <person name="Kits K.D."/>
            <person name="Klotz M.G."/>
            <person name="Jetten M.S."/>
            <person name="Vuilleumier S."/>
            <person name="Han J."/>
            <person name="Peters L."/>
            <person name="Mikhailova N."/>
            <person name="Teshima H."/>
            <person name="Tapia R."/>
            <person name="Kyrpides N."/>
            <person name="Ivanova N."/>
            <person name="Pagani I."/>
            <person name="Cheng J.F."/>
            <person name="Goodwin L."/>
            <person name="Han C."/>
            <person name="Hauser L."/>
            <person name="Land M.L."/>
            <person name="Lapidus A."/>
            <person name="Lucas S."/>
            <person name="Pitluck S."/>
            <person name="Woyke T."/>
            <person name="Stein L."/>
            <person name="Murrell J.C."/>
        </authorList>
    </citation>
    <scope>NUCLEOTIDE SEQUENCE [LARGE SCALE GENOMIC DNA]</scope>
    <source>
        <strain evidence="1 2">MC09</strain>
    </source>
</reference>
<dbReference type="Pfam" id="PF00106">
    <property type="entry name" value="adh_short"/>
    <property type="match status" value="1"/>
</dbReference>
<keyword evidence="2" id="KW-1185">Reference proteome</keyword>
<dbReference type="PANTHER" id="PTHR43431">
    <property type="entry name" value="OXIDOREDUCTASE, SHORT CHAIN DEHYDROGENASE/REDUCTASE FAMILY (AFU_ORTHOLOGUE AFUA_5G14000)"/>
    <property type="match status" value="1"/>
</dbReference>
<reference key="2">
    <citation type="submission" date="2011-05" db="EMBL/GenBank/DDBJ databases">
        <title>Complete genome sequence of the aerobic marine methanotroph Methylomonas methanica MC09.</title>
        <authorList>
            <person name="Boden R."/>
            <person name="Cunliffe M."/>
            <person name="Scanlan J."/>
            <person name="Moussard H."/>
            <person name="Kits K.D."/>
            <person name="Klotz M."/>
            <person name="Jetten M."/>
            <person name="Vuilleumier S."/>
            <person name="Han J."/>
            <person name="Peters L."/>
            <person name="Mikhailova N."/>
            <person name="Teshima H."/>
            <person name="Tapia R."/>
            <person name="Kyrpides N."/>
            <person name="Ivanova N."/>
            <person name="Pagani I."/>
            <person name="Cheng J.-F."/>
            <person name="Goodwin L."/>
            <person name="Han C."/>
            <person name="Hauser L."/>
            <person name="Land M."/>
            <person name="Lapidus A."/>
            <person name="Lucas S."/>
            <person name="Pitluck S."/>
            <person name="Woyke T."/>
            <person name="Stein L.Y."/>
            <person name="Murrell C."/>
        </authorList>
    </citation>
    <scope>NUCLEOTIDE SEQUENCE</scope>
    <source>
        <strain>MC09</strain>
    </source>
</reference>
<dbReference type="PANTHER" id="PTHR43431:SF7">
    <property type="entry name" value="OXIDOREDUCTASE, SHORT CHAIN DEHYDROGENASE_REDUCTASE FAMILY (AFU_ORTHOLOGUE AFUA_5G14000)"/>
    <property type="match status" value="1"/>
</dbReference>
<dbReference type="eggNOG" id="COG1028">
    <property type="taxonomic scope" value="Bacteria"/>
</dbReference>
<organism evidence="1 2">
    <name type="scientific">Methylomonas methanica (strain DSM 25384 / MC09)</name>
    <dbReference type="NCBI Taxonomy" id="857087"/>
    <lineage>
        <taxon>Bacteria</taxon>
        <taxon>Pseudomonadati</taxon>
        <taxon>Pseudomonadota</taxon>
        <taxon>Gammaproteobacteria</taxon>
        <taxon>Methylococcales</taxon>
        <taxon>Methylococcaceae</taxon>
        <taxon>Methylomonas</taxon>
    </lineage>
</organism>
<dbReference type="STRING" id="857087.Metme_3242"/>
<dbReference type="PRINTS" id="PR00081">
    <property type="entry name" value="GDHRDH"/>
</dbReference>
<dbReference type="EMBL" id="CP002738">
    <property type="protein sequence ID" value="AEG01615.1"/>
    <property type="molecule type" value="Genomic_DNA"/>
</dbReference>
<gene>
    <name evidence="1" type="ordered locus">Metme_3242</name>
</gene>
<dbReference type="Proteomes" id="UP000008888">
    <property type="component" value="Chromosome"/>
</dbReference>
<dbReference type="SUPFAM" id="SSF51735">
    <property type="entry name" value="NAD(P)-binding Rossmann-fold domains"/>
    <property type="match status" value="1"/>
</dbReference>
<proteinExistence type="predicted"/>